<dbReference type="InterPro" id="IPR019734">
    <property type="entry name" value="TPR_rpt"/>
</dbReference>
<evidence type="ECO:0000256" key="1">
    <source>
        <dbReference type="PROSITE-ProRule" id="PRU00339"/>
    </source>
</evidence>
<dbReference type="SUPFAM" id="SSF48452">
    <property type="entry name" value="TPR-like"/>
    <property type="match status" value="1"/>
</dbReference>
<dbReference type="PROSITE" id="PS50005">
    <property type="entry name" value="TPR"/>
    <property type="match status" value="1"/>
</dbReference>
<dbReference type="SMART" id="SM00028">
    <property type="entry name" value="TPR"/>
    <property type="match status" value="2"/>
</dbReference>
<keyword evidence="1" id="KW-0802">TPR repeat</keyword>
<organism evidence="2">
    <name type="scientific">Staphylococcus simulans</name>
    <dbReference type="NCBI Taxonomy" id="1286"/>
    <lineage>
        <taxon>Bacteria</taxon>
        <taxon>Bacillati</taxon>
        <taxon>Bacillota</taxon>
        <taxon>Bacilli</taxon>
        <taxon>Bacillales</taxon>
        <taxon>Staphylococcaceae</taxon>
        <taxon>Staphylococcus</taxon>
    </lineage>
</organism>
<sequence length="479" mass="56349">MTSEPSKKVIPMTQDASLFKRLAASKLKHRDYQKAAEYYHKVLELSPSDFEALQDYTTALTEVGQAKQVVGRYYDFIAKGEHVESSYYQLSQIYTNLQDPNKAFCFGMNYVLLSEDEDYRKELEETFEVVYKDVDVLEKESQVFAVQIIFQYLFSQGKLEEAKKFIQRQEMTVRTHESVRNLLAMIHLYLGNYDIARNMLKQLLKENQTDVYALCHYTLLLYNTNDKAYPNYLQSLSKVVPMNDEESFKLGIVLSYLQKFSASQKLLYPLFKKGKFISMQMFHALSVNFYHLGNKEQSKVFWEKLEAMTDTPPGPPPWLISEKNLYFHSHIAPLLISEDSHKRIYGIFLLEQMNGRELLITEEIWNVLETMNEYEKLYLTYLIKGLKLVKLDFIHRGMLTLYEKEALREYQSLFVHWIDRAEGIIAQEYDLEKVEGYVAACVYLFFKTRPDAYTKKAITEWFGISMYRLNKSIEILLEV</sequence>
<gene>
    <name evidence="2" type="ORF">SSLFYP27_02190</name>
</gene>
<dbReference type="EMBL" id="CACRUO010000055">
    <property type="protein sequence ID" value="VYU42209.1"/>
    <property type="molecule type" value="Genomic_DNA"/>
</dbReference>
<proteinExistence type="predicted"/>
<name>A0A6N3ESQ1_STASI</name>
<dbReference type="InterPro" id="IPR011990">
    <property type="entry name" value="TPR-like_helical_dom_sf"/>
</dbReference>
<dbReference type="Gene3D" id="1.25.40.10">
    <property type="entry name" value="Tetratricopeptide repeat domain"/>
    <property type="match status" value="2"/>
</dbReference>
<dbReference type="RefSeq" id="WP_156666953.1">
    <property type="nucleotide sequence ID" value="NZ_CACRUO010000055.1"/>
</dbReference>
<evidence type="ECO:0000313" key="2">
    <source>
        <dbReference type="EMBL" id="VYU42209.1"/>
    </source>
</evidence>
<protein>
    <submittedName>
        <fullName evidence="2">Tetratricopeptide repeat protein</fullName>
    </submittedName>
</protein>
<dbReference type="Pfam" id="PF13181">
    <property type="entry name" value="TPR_8"/>
    <property type="match status" value="1"/>
</dbReference>
<dbReference type="AlphaFoldDB" id="A0A6N3ESQ1"/>
<reference evidence="2" key="1">
    <citation type="submission" date="2019-11" db="EMBL/GenBank/DDBJ databases">
        <authorList>
            <person name="Feng L."/>
        </authorList>
    </citation>
    <scope>NUCLEOTIDE SEQUENCE</scope>
    <source>
        <strain evidence="2">SsimulansLFYP27</strain>
    </source>
</reference>
<accession>A0A6N3ESQ1</accession>
<feature type="repeat" description="TPR" evidence="1">
    <location>
        <begin position="16"/>
        <end position="49"/>
    </location>
</feature>